<protein>
    <recommendedName>
        <fullName evidence="4">Malonyl CoA-acyl carrier protein transacylase</fullName>
        <ecNumber evidence="4">2.3.1.39</ecNumber>
    </recommendedName>
</protein>
<evidence type="ECO:0000313" key="6">
    <source>
        <dbReference type="EMBL" id="MDY0409189.1"/>
    </source>
</evidence>
<dbReference type="InterPro" id="IPR014043">
    <property type="entry name" value="Acyl_transferase_dom"/>
</dbReference>
<accession>A0ABU5CS36</accession>
<keyword evidence="1 4" id="KW-0808">Transferase</keyword>
<evidence type="ECO:0000313" key="7">
    <source>
        <dbReference type="Proteomes" id="UP001275315"/>
    </source>
</evidence>
<keyword evidence="7" id="KW-1185">Reference proteome</keyword>
<sequence>MNAFIFPGQGSQHVGMGRDFLKAYPDVFEELFAEANEALGFDLKEICLYGPTETLTSTEIAQPAIVTLNVGIYRLLQHENITPTYVAGHSVGQFAALVAAGVFTFSDTIKIVHQRGKRMMAVTKKGTMLAVVCSRQEQLQEVIAEAMNHRIDVAGYNSPQQVVFSGEMTEIDALQAQLAVMTGVRAKRINVSQGFHSRLMEEMELDFMRDVQQFPMQDASIPVVLNCSALETKNKTAILEDIRLQCTYPVLWEQTISHLCERGVYHFIEVGTSRTLTGFMRAFERPQIKTYAMESAMKVKKYIRTYQKSYQR</sequence>
<dbReference type="Pfam" id="PF00698">
    <property type="entry name" value="Acyl_transf_1"/>
    <property type="match status" value="1"/>
</dbReference>
<name>A0ABU5CS36_9BACI</name>
<proteinExistence type="inferred from homology"/>
<evidence type="ECO:0000256" key="2">
    <source>
        <dbReference type="ARBA" id="ARBA00023315"/>
    </source>
</evidence>
<dbReference type="Gene3D" id="3.30.70.250">
    <property type="entry name" value="Malonyl-CoA ACP transacylase, ACP-binding"/>
    <property type="match status" value="1"/>
</dbReference>
<evidence type="ECO:0000256" key="1">
    <source>
        <dbReference type="ARBA" id="ARBA00022679"/>
    </source>
</evidence>
<dbReference type="Gene3D" id="3.40.366.10">
    <property type="entry name" value="Malonyl-Coenzyme A Acyl Carrier Protein, domain 2"/>
    <property type="match status" value="1"/>
</dbReference>
<dbReference type="InterPro" id="IPR016035">
    <property type="entry name" value="Acyl_Trfase/lysoPLipase"/>
</dbReference>
<dbReference type="PANTHER" id="PTHR42681:SF1">
    <property type="entry name" value="MALONYL-COA-ACYL CARRIER PROTEIN TRANSACYLASE, MITOCHONDRIAL"/>
    <property type="match status" value="1"/>
</dbReference>
<gene>
    <name evidence="6" type="primary">fabD</name>
    <name evidence="6" type="ORF">RWD45_12225</name>
</gene>
<dbReference type="EC" id="2.3.1.39" evidence="4"/>
<dbReference type="Proteomes" id="UP001275315">
    <property type="component" value="Unassembled WGS sequence"/>
</dbReference>
<dbReference type="NCBIfam" id="TIGR00128">
    <property type="entry name" value="fabD"/>
    <property type="match status" value="1"/>
</dbReference>
<dbReference type="InterPro" id="IPR024925">
    <property type="entry name" value="Malonyl_CoA-ACP_transAc"/>
</dbReference>
<dbReference type="GO" id="GO:0004314">
    <property type="term" value="F:[acyl-carrier-protein] S-malonyltransferase activity"/>
    <property type="evidence" value="ECO:0007669"/>
    <property type="project" value="UniProtKB-EC"/>
</dbReference>
<evidence type="ECO:0000256" key="3">
    <source>
        <dbReference type="ARBA" id="ARBA00048462"/>
    </source>
</evidence>
<organism evidence="6 7">
    <name type="scientific">Paracerasibacillus soli</name>
    <dbReference type="NCBI Taxonomy" id="480284"/>
    <lineage>
        <taxon>Bacteria</taxon>
        <taxon>Bacillati</taxon>
        <taxon>Bacillota</taxon>
        <taxon>Bacilli</taxon>
        <taxon>Bacillales</taxon>
        <taxon>Bacillaceae</taxon>
        <taxon>Paracerasibacillus</taxon>
    </lineage>
</organism>
<keyword evidence="2 4" id="KW-0012">Acyltransferase</keyword>
<dbReference type="PANTHER" id="PTHR42681">
    <property type="entry name" value="MALONYL-COA-ACYL CARRIER PROTEIN TRANSACYLASE, MITOCHONDRIAL"/>
    <property type="match status" value="1"/>
</dbReference>
<dbReference type="InterPro" id="IPR004410">
    <property type="entry name" value="Malonyl_CoA-ACP_transAc_FabD"/>
</dbReference>
<dbReference type="RefSeq" id="WP_320379998.1">
    <property type="nucleotide sequence ID" value="NZ_JAWDIQ010000002.1"/>
</dbReference>
<dbReference type="InterPro" id="IPR050858">
    <property type="entry name" value="Mal-CoA-ACP_Trans/PKS_FabD"/>
</dbReference>
<dbReference type="SUPFAM" id="SSF55048">
    <property type="entry name" value="Probable ACP-binding domain of malonyl-CoA ACP transacylase"/>
    <property type="match status" value="1"/>
</dbReference>
<dbReference type="InterPro" id="IPR001227">
    <property type="entry name" value="Ac_transferase_dom_sf"/>
</dbReference>
<dbReference type="SUPFAM" id="SSF52151">
    <property type="entry name" value="FabD/lysophospholipase-like"/>
    <property type="match status" value="1"/>
</dbReference>
<dbReference type="SMART" id="SM00827">
    <property type="entry name" value="PKS_AT"/>
    <property type="match status" value="1"/>
</dbReference>
<comment type="caution">
    <text evidence="6">The sequence shown here is derived from an EMBL/GenBank/DDBJ whole genome shotgun (WGS) entry which is preliminary data.</text>
</comment>
<comment type="similarity">
    <text evidence="4">Belongs to the fabD family.</text>
</comment>
<reference evidence="6 7" key="1">
    <citation type="submission" date="2023-10" db="EMBL/GenBank/DDBJ databases">
        <title>Virgibacillus soli CC-YMP-6 genome.</title>
        <authorList>
            <person name="Miliotis G."/>
            <person name="Sengupta P."/>
            <person name="Hameed A."/>
            <person name="Chuvochina M."/>
            <person name="Mcdonagh F."/>
            <person name="Simpson A.C."/>
            <person name="Singh N.K."/>
            <person name="Rekha P.D."/>
            <person name="Raman K."/>
            <person name="Hugenholtz P."/>
            <person name="Venkateswaran K."/>
        </authorList>
    </citation>
    <scope>NUCLEOTIDE SEQUENCE [LARGE SCALE GENOMIC DNA]</scope>
    <source>
        <strain evidence="6 7">CC-YMP-6</strain>
    </source>
</reference>
<feature type="domain" description="Malonyl-CoA:ACP transacylase (MAT)" evidence="5">
    <location>
        <begin position="5"/>
        <end position="299"/>
    </location>
</feature>
<dbReference type="EMBL" id="JAWDIQ010000002">
    <property type="protein sequence ID" value="MDY0409189.1"/>
    <property type="molecule type" value="Genomic_DNA"/>
</dbReference>
<evidence type="ECO:0000259" key="5">
    <source>
        <dbReference type="SMART" id="SM00827"/>
    </source>
</evidence>
<dbReference type="PIRSF" id="PIRSF000446">
    <property type="entry name" value="Mct"/>
    <property type="match status" value="1"/>
</dbReference>
<comment type="catalytic activity">
    <reaction evidence="3 4">
        <text>holo-[ACP] + malonyl-CoA = malonyl-[ACP] + CoA</text>
        <dbReference type="Rhea" id="RHEA:41792"/>
        <dbReference type="Rhea" id="RHEA-COMP:9623"/>
        <dbReference type="Rhea" id="RHEA-COMP:9685"/>
        <dbReference type="ChEBI" id="CHEBI:57287"/>
        <dbReference type="ChEBI" id="CHEBI:57384"/>
        <dbReference type="ChEBI" id="CHEBI:64479"/>
        <dbReference type="ChEBI" id="CHEBI:78449"/>
        <dbReference type="EC" id="2.3.1.39"/>
    </reaction>
</comment>
<dbReference type="InterPro" id="IPR016036">
    <property type="entry name" value="Malonyl_transacylase_ACP-bd"/>
</dbReference>
<evidence type="ECO:0000256" key="4">
    <source>
        <dbReference type="PIRNR" id="PIRNR000446"/>
    </source>
</evidence>